<evidence type="ECO:0000256" key="1">
    <source>
        <dbReference type="ARBA" id="ARBA00005184"/>
    </source>
</evidence>
<reference evidence="10" key="1">
    <citation type="submission" date="2021-01" db="EMBL/GenBank/DDBJ databases">
        <authorList>
            <person name="Lovell J.T."/>
            <person name="Bentley N."/>
            <person name="Bhattarai G."/>
            <person name="Jenkins J.W."/>
            <person name="Sreedasyam A."/>
            <person name="Alarcon Y."/>
            <person name="Bock C."/>
            <person name="Boston L."/>
            <person name="Carlson J."/>
            <person name="Cervantes K."/>
            <person name="Clermont K."/>
            <person name="Krom N."/>
            <person name="Kubenka K."/>
            <person name="Mamidi S."/>
            <person name="Mattison C."/>
            <person name="Monteros M."/>
            <person name="Pisani C."/>
            <person name="Plott C."/>
            <person name="Rajasekar S."/>
            <person name="Rhein H.S."/>
            <person name="Rohla C."/>
            <person name="Song M."/>
            <person name="Hilaire R.S."/>
            <person name="Shu S."/>
            <person name="Wells L."/>
            <person name="Wang X."/>
            <person name="Webber J."/>
            <person name="Heerema R.J."/>
            <person name="Klein P."/>
            <person name="Conner P."/>
            <person name="Grauke L."/>
            <person name="Grimwood J."/>
            <person name="Schmutz J."/>
            <person name="Randall J.J."/>
        </authorList>
    </citation>
    <scope>NUCLEOTIDE SEQUENCE</scope>
    <source>
        <tissue evidence="10">Leaf</tissue>
    </source>
</reference>
<dbReference type="GO" id="GO:0004857">
    <property type="term" value="F:enzyme inhibitor activity"/>
    <property type="evidence" value="ECO:0007669"/>
    <property type="project" value="InterPro"/>
</dbReference>
<dbReference type="GO" id="GO:0042545">
    <property type="term" value="P:cell wall modification"/>
    <property type="evidence" value="ECO:0007669"/>
    <property type="project" value="UniProtKB-UniRule"/>
</dbReference>
<dbReference type="PANTHER" id="PTHR31707">
    <property type="entry name" value="PECTINESTERASE"/>
    <property type="match status" value="1"/>
</dbReference>
<dbReference type="SMART" id="SM00856">
    <property type="entry name" value="PMEI"/>
    <property type="match status" value="1"/>
</dbReference>
<dbReference type="GO" id="GO:0045490">
    <property type="term" value="P:pectin catabolic process"/>
    <property type="evidence" value="ECO:0007669"/>
    <property type="project" value="UniProtKB-UniRule"/>
</dbReference>
<evidence type="ECO:0000256" key="7">
    <source>
        <dbReference type="RuleBase" id="RU000589"/>
    </source>
</evidence>
<evidence type="ECO:0000256" key="6">
    <source>
        <dbReference type="PROSITE-ProRule" id="PRU10040"/>
    </source>
</evidence>
<evidence type="ECO:0000313" key="11">
    <source>
        <dbReference type="Proteomes" id="UP000811246"/>
    </source>
</evidence>
<dbReference type="InterPro" id="IPR006501">
    <property type="entry name" value="Pectinesterase_inhib_dom"/>
</dbReference>
<proteinExistence type="inferred from homology"/>
<dbReference type="Pfam" id="PF01095">
    <property type="entry name" value="Pectinesterase"/>
    <property type="match status" value="1"/>
</dbReference>
<dbReference type="InterPro" id="IPR000070">
    <property type="entry name" value="Pectinesterase_cat"/>
</dbReference>
<dbReference type="AlphaFoldDB" id="A0A922D5C0"/>
<dbReference type="GO" id="GO:0030599">
    <property type="term" value="F:pectinesterase activity"/>
    <property type="evidence" value="ECO:0007669"/>
    <property type="project" value="UniProtKB-UniRule"/>
</dbReference>
<dbReference type="EMBL" id="CM031840">
    <property type="protein sequence ID" value="KAG6673229.1"/>
    <property type="molecule type" value="Genomic_DNA"/>
</dbReference>
<protein>
    <recommendedName>
        <fullName evidence="7">Pectinesterase</fullName>
        <ecNumber evidence="7">3.1.1.11</ecNumber>
    </recommendedName>
</protein>
<dbReference type="Pfam" id="PF04043">
    <property type="entry name" value="PMEI"/>
    <property type="match status" value="1"/>
</dbReference>
<dbReference type="NCBIfam" id="TIGR01614">
    <property type="entry name" value="PME_inhib"/>
    <property type="match status" value="1"/>
</dbReference>
<comment type="caution">
    <text evidence="10">The sequence shown here is derived from an EMBL/GenBank/DDBJ whole genome shotgun (WGS) entry which is preliminary data.</text>
</comment>
<keyword evidence="4 7" id="KW-0378">Hydrolase</keyword>
<feature type="transmembrane region" description="Helical" evidence="8">
    <location>
        <begin position="32"/>
        <end position="52"/>
    </location>
</feature>
<keyword evidence="8" id="KW-0812">Transmembrane</keyword>
<evidence type="ECO:0000256" key="8">
    <source>
        <dbReference type="SAM" id="Phobius"/>
    </source>
</evidence>
<name>A0A922D5C0_CARIL</name>
<keyword evidence="8" id="KW-1133">Transmembrane helix</keyword>
<dbReference type="InterPro" id="IPR033131">
    <property type="entry name" value="Pectinesterase_Asp_AS"/>
</dbReference>
<keyword evidence="5 7" id="KW-0063">Aspartyl esterase</keyword>
<sequence length="554" mass="61216">MMSMSSFRGYSKVEAAAEQARLEVRRKTRKRVTVISISTIILVCVIVAAVLGTSQSYGGNSKRVGANSQFHSTVKAVCDITLYPSTCFDSLAPLAKSKDMQLEEVFKLATQVAKTELQRASQYFSEHSSFKGIIEDIMTAVALEDCRQLLSLALDHLDSTLSSSSGTTSFSLLEAADDLKTWLCSPGTYLTCKDGFENANPTLKINIVNWLKNSTELTSNSLAIISWISKVQSSLKLRRLMSFPEHHQLPESKDGFGQYRNITAALKAVPDRSGKRFVIHVKKGIYYENVRVDKTKWNVVMIGDGMNATIVSGHLNFVDGTPTYSTTTFTVFGKGFIARDMGFQNTPGAIKHQAVALMSNSDQSVFYRCLINAFQDTLYAHANRQFYRECNITGTVDFIFGNSAVVLQNCNILPRVPLPGQKNTITAQGKFDPNQKSGISIQNCTILPYGDLSLVQTYLGRPWKNPSTTVYVGNLMGSFIDPSGWLPWTGTSAPDTIFYSEFQNFGPGSLTKDRVKWQGVENITRKQGSKFTVSSFIQGNRWISDAGVPYKSGL</sequence>
<dbReference type="CDD" id="cd15798">
    <property type="entry name" value="PMEI-like_3"/>
    <property type="match status" value="1"/>
</dbReference>
<evidence type="ECO:0000256" key="2">
    <source>
        <dbReference type="ARBA" id="ARBA00006027"/>
    </source>
</evidence>
<feature type="active site" evidence="6">
    <location>
        <position position="397"/>
    </location>
</feature>
<feature type="domain" description="Pectinesterase inhibitor" evidence="9">
    <location>
        <begin position="69"/>
        <end position="224"/>
    </location>
</feature>
<evidence type="ECO:0000256" key="3">
    <source>
        <dbReference type="ARBA" id="ARBA00007786"/>
    </source>
</evidence>
<organism evidence="10 11">
    <name type="scientific">Carya illinoinensis</name>
    <name type="common">Pecan</name>
    <dbReference type="NCBI Taxonomy" id="32201"/>
    <lineage>
        <taxon>Eukaryota</taxon>
        <taxon>Viridiplantae</taxon>
        <taxon>Streptophyta</taxon>
        <taxon>Embryophyta</taxon>
        <taxon>Tracheophyta</taxon>
        <taxon>Spermatophyta</taxon>
        <taxon>Magnoliopsida</taxon>
        <taxon>eudicotyledons</taxon>
        <taxon>Gunneridae</taxon>
        <taxon>Pentapetalae</taxon>
        <taxon>rosids</taxon>
        <taxon>fabids</taxon>
        <taxon>Fagales</taxon>
        <taxon>Juglandaceae</taxon>
        <taxon>Carya</taxon>
    </lineage>
</organism>
<gene>
    <name evidence="10" type="ORF">I3842_16G100500</name>
</gene>
<comment type="pathway">
    <text evidence="1 7">Glycan metabolism; pectin degradation; 2-dehydro-3-deoxy-D-gluconate from pectin: step 1/5.</text>
</comment>
<accession>A0A922D5C0</accession>
<evidence type="ECO:0000259" key="9">
    <source>
        <dbReference type="SMART" id="SM00856"/>
    </source>
</evidence>
<keyword evidence="8" id="KW-0472">Membrane</keyword>
<dbReference type="PROSITE" id="PS00503">
    <property type="entry name" value="PECTINESTERASE_2"/>
    <property type="match status" value="1"/>
</dbReference>
<evidence type="ECO:0000256" key="5">
    <source>
        <dbReference type="ARBA" id="ARBA00023085"/>
    </source>
</evidence>
<evidence type="ECO:0000256" key="4">
    <source>
        <dbReference type="ARBA" id="ARBA00022801"/>
    </source>
</evidence>
<dbReference type="EC" id="3.1.1.11" evidence="7"/>
<dbReference type="FunFam" id="2.160.20.10:FF:000001">
    <property type="entry name" value="Pectinesterase"/>
    <property type="match status" value="1"/>
</dbReference>
<comment type="similarity">
    <text evidence="3">In the C-terminal section; belongs to the pectinesterase family.</text>
</comment>
<evidence type="ECO:0000313" key="10">
    <source>
        <dbReference type="EMBL" id="KAG6673229.1"/>
    </source>
</evidence>
<comment type="catalytic activity">
    <reaction evidence="7">
        <text>[(1-&gt;4)-alpha-D-galacturonosyl methyl ester](n) + n H2O = [(1-&gt;4)-alpha-D-galacturonosyl](n) + n methanol + n H(+)</text>
        <dbReference type="Rhea" id="RHEA:22380"/>
        <dbReference type="Rhea" id="RHEA-COMP:14570"/>
        <dbReference type="Rhea" id="RHEA-COMP:14573"/>
        <dbReference type="ChEBI" id="CHEBI:15377"/>
        <dbReference type="ChEBI" id="CHEBI:15378"/>
        <dbReference type="ChEBI" id="CHEBI:17790"/>
        <dbReference type="ChEBI" id="CHEBI:140522"/>
        <dbReference type="ChEBI" id="CHEBI:140523"/>
        <dbReference type="EC" id="3.1.1.11"/>
    </reaction>
</comment>
<dbReference type="Proteomes" id="UP000811246">
    <property type="component" value="Chromosome 16"/>
</dbReference>
<comment type="similarity">
    <text evidence="2">In the N-terminal section; belongs to the PMEI family.</text>
</comment>